<dbReference type="AlphaFoldDB" id="A0A2M7XI00"/>
<evidence type="ECO:0000256" key="8">
    <source>
        <dbReference type="ARBA" id="ARBA00023306"/>
    </source>
</evidence>
<dbReference type="InterPro" id="IPR001387">
    <property type="entry name" value="Cro/C1-type_HTH"/>
</dbReference>
<dbReference type="EC" id="2.5.1.7" evidence="11"/>
<keyword evidence="3" id="KW-0963">Cytoplasm</keyword>
<dbReference type="Pfam" id="PF00275">
    <property type="entry name" value="EPSP_synthase"/>
    <property type="match status" value="1"/>
</dbReference>
<evidence type="ECO:0000259" key="16">
    <source>
        <dbReference type="PROSITE" id="PS50943"/>
    </source>
</evidence>
<evidence type="ECO:0000256" key="4">
    <source>
        <dbReference type="ARBA" id="ARBA00022618"/>
    </source>
</evidence>
<dbReference type="Proteomes" id="UP000229749">
    <property type="component" value="Unassembled WGS sequence"/>
</dbReference>
<dbReference type="PROSITE" id="PS50943">
    <property type="entry name" value="HTH_CROC1"/>
    <property type="match status" value="1"/>
</dbReference>
<dbReference type="GO" id="GO:0009252">
    <property type="term" value="P:peptidoglycan biosynthetic process"/>
    <property type="evidence" value="ECO:0007669"/>
    <property type="project" value="UniProtKB-KW"/>
</dbReference>
<gene>
    <name evidence="17" type="ORF">CO172_01135</name>
</gene>
<comment type="caution">
    <text evidence="17">The sequence shown here is derived from an EMBL/GenBank/DDBJ whole genome shotgun (WGS) entry which is preliminary data.</text>
</comment>
<keyword evidence="9" id="KW-0961">Cell wall biogenesis/degradation</keyword>
<dbReference type="Gene3D" id="3.65.10.10">
    <property type="entry name" value="Enolpyruvate transferase domain"/>
    <property type="match status" value="2"/>
</dbReference>
<evidence type="ECO:0000256" key="13">
    <source>
        <dbReference type="ARBA" id="ARBA00042443"/>
    </source>
</evidence>
<dbReference type="InterPro" id="IPR013792">
    <property type="entry name" value="RNA3'P_cycl/enolpyr_Trfase_a/b"/>
</dbReference>
<organism evidence="17 18">
    <name type="scientific">Candidatus Uhrbacteria bacterium CG_4_9_14_3_um_filter_36_7</name>
    <dbReference type="NCBI Taxonomy" id="1975033"/>
    <lineage>
        <taxon>Bacteria</taxon>
        <taxon>Candidatus Uhriibacteriota</taxon>
    </lineage>
</organism>
<keyword evidence="5 17" id="KW-0808">Transferase</keyword>
<dbReference type="InterPro" id="IPR036968">
    <property type="entry name" value="Enolpyruvate_Tfrase_sf"/>
</dbReference>
<evidence type="ECO:0000313" key="18">
    <source>
        <dbReference type="Proteomes" id="UP000229749"/>
    </source>
</evidence>
<evidence type="ECO:0000256" key="10">
    <source>
        <dbReference type="ARBA" id="ARBA00038367"/>
    </source>
</evidence>
<evidence type="ECO:0000256" key="3">
    <source>
        <dbReference type="ARBA" id="ARBA00022490"/>
    </source>
</evidence>
<comment type="catalytic activity">
    <reaction evidence="15">
        <text>phosphoenolpyruvate + UDP-N-acetyl-alpha-D-glucosamine = UDP-N-acetyl-3-O-(1-carboxyvinyl)-alpha-D-glucosamine + phosphate</text>
        <dbReference type="Rhea" id="RHEA:18681"/>
        <dbReference type="ChEBI" id="CHEBI:43474"/>
        <dbReference type="ChEBI" id="CHEBI:57705"/>
        <dbReference type="ChEBI" id="CHEBI:58702"/>
        <dbReference type="ChEBI" id="CHEBI:68483"/>
        <dbReference type="EC" id="2.5.1.7"/>
    </reaction>
</comment>
<evidence type="ECO:0000256" key="2">
    <source>
        <dbReference type="ARBA" id="ARBA00004752"/>
    </source>
</evidence>
<keyword evidence="6" id="KW-0133">Cell shape</keyword>
<evidence type="ECO:0000256" key="9">
    <source>
        <dbReference type="ARBA" id="ARBA00023316"/>
    </source>
</evidence>
<dbReference type="PANTHER" id="PTHR43783:SF1">
    <property type="entry name" value="UDP-N-ACETYLGLUCOSAMINE 1-CARBOXYVINYLTRANSFERASE"/>
    <property type="match status" value="1"/>
</dbReference>
<dbReference type="GO" id="GO:0008760">
    <property type="term" value="F:UDP-N-acetylglucosamine 1-carboxyvinyltransferase activity"/>
    <property type="evidence" value="ECO:0007669"/>
    <property type="project" value="UniProtKB-EC"/>
</dbReference>
<dbReference type="SUPFAM" id="SSF55205">
    <property type="entry name" value="EPT/RTPC-like"/>
    <property type="match status" value="1"/>
</dbReference>
<keyword evidence="4" id="KW-0132">Cell division</keyword>
<evidence type="ECO:0000313" key="17">
    <source>
        <dbReference type="EMBL" id="PJA47492.1"/>
    </source>
</evidence>
<keyword evidence="8" id="KW-0131">Cell cycle</keyword>
<dbReference type="EMBL" id="PFWS01000017">
    <property type="protein sequence ID" value="PJA47492.1"/>
    <property type="molecule type" value="Genomic_DNA"/>
</dbReference>
<dbReference type="GO" id="GO:0005737">
    <property type="term" value="C:cytoplasm"/>
    <property type="evidence" value="ECO:0007669"/>
    <property type="project" value="UniProtKB-SubCell"/>
</dbReference>
<dbReference type="InterPro" id="IPR010982">
    <property type="entry name" value="Lambda_DNA-bd_dom_sf"/>
</dbReference>
<sequence>MKNLSSNTQEKIGFFIKHLREERGLTQEIFARELETSQSAVARMEAGKQNFTTNELLKMSKFFNRKILSLSESLDFEIKGGKKLSGSITTNFSKNGSVVLLCAALLNRNKTTLHGISRIEEVNRLMELMQSLGVSIKWIAKNSLEIIPPKILDFKNLDHGAASKIRSSLMLVGPSAHWQPLFHLPHAGGCKMGHRTIAAHRYGLEKLGVKISTKDQYYEITTKKLKPADIVMYEAGDTAANNILMASALIPGITTIRFAPPNYQVQELCFFLEKMGVKIDGIGTTTLRIHGIKSFNEPLEYHNSEDPIESMMFISVAASTGSELTIKRCPIDFLSVELLKLEKMGLKFDSSSRYKSYNGRTDLVDLIVHPSKLKALTDKIHPLPYPGINSDNLPFFVPIATQAEGTTLIHDWMWENRAIYFTELNRLGAQVVLADPHRVFVTGKTTLKAGQVVCPPALRPAMIILIAMLAASGTSILRNVYSINRGYEEIAARLNSIGAQIRVLEGV</sequence>
<dbReference type="GO" id="GO:0051301">
    <property type="term" value="P:cell division"/>
    <property type="evidence" value="ECO:0007669"/>
    <property type="project" value="UniProtKB-KW"/>
</dbReference>
<evidence type="ECO:0000256" key="1">
    <source>
        <dbReference type="ARBA" id="ARBA00004496"/>
    </source>
</evidence>
<dbReference type="GO" id="GO:0071555">
    <property type="term" value="P:cell wall organization"/>
    <property type="evidence" value="ECO:0007669"/>
    <property type="project" value="UniProtKB-KW"/>
</dbReference>
<dbReference type="CDD" id="cd00093">
    <property type="entry name" value="HTH_XRE"/>
    <property type="match status" value="1"/>
</dbReference>
<evidence type="ECO:0000256" key="7">
    <source>
        <dbReference type="ARBA" id="ARBA00022984"/>
    </source>
</evidence>
<evidence type="ECO:0000256" key="15">
    <source>
        <dbReference type="ARBA" id="ARBA00047527"/>
    </source>
</evidence>
<dbReference type="InterPro" id="IPR050068">
    <property type="entry name" value="MurA_subfamily"/>
</dbReference>
<dbReference type="SUPFAM" id="SSF47413">
    <property type="entry name" value="lambda repressor-like DNA-binding domains"/>
    <property type="match status" value="1"/>
</dbReference>
<dbReference type="Gene3D" id="1.10.260.40">
    <property type="entry name" value="lambda repressor-like DNA-binding domains"/>
    <property type="match status" value="1"/>
</dbReference>
<protein>
    <recommendedName>
        <fullName evidence="12">UDP-N-acetylglucosamine 1-carboxyvinyltransferase</fullName>
        <ecNumber evidence="11">2.5.1.7</ecNumber>
    </recommendedName>
    <alternativeName>
        <fullName evidence="13">Enoylpyruvate transferase</fullName>
    </alternativeName>
    <alternativeName>
        <fullName evidence="14">UDP-N-acetylglucosamine enolpyruvyl transferase</fullName>
    </alternativeName>
</protein>
<name>A0A2M7XI00_9BACT</name>
<dbReference type="NCBIfam" id="NF006873">
    <property type="entry name" value="PRK09369.1"/>
    <property type="match status" value="1"/>
</dbReference>
<dbReference type="GO" id="GO:0008360">
    <property type="term" value="P:regulation of cell shape"/>
    <property type="evidence" value="ECO:0007669"/>
    <property type="project" value="UniProtKB-KW"/>
</dbReference>
<reference evidence="18" key="1">
    <citation type="submission" date="2017-09" db="EMBL/GenBank/DDBJ databases">
        <title>Depth-based differentiation of microbial function through sediment-hosted aquifers and enrichment of novel symbionts in the deep terrestrial subsurface.</title>
        <authorList>
            <person name="Probst A.J."/>
            <person name="Ladd B."/>
            <person name="Jarett J.K."/>
            <person name="Geller-Mcgrath D.E."/>
            <person name="Sieber C.M.K."/>
            <person name="Emerson J.B."/>
            <person name="Anantharaman K."/>
            <person name="Thomas B.C."/>
            <person name="Malmstrom R."/>
            <person name="Stieglmeier M."/>
            <person name="Klingl A."/>
            <person name="Woyke T."/>
            <person name="Ryan C.M."/>
            <person name="Banfield J.F."/>
        </authorList>
    </citation>
    <scope>NUCLEOTIDE SEQUENCE [LARGE SCALE GENOMIC DNA]</scope>
</reference>
<comment type="subcellular location">
    <subcellularLocation>
        <location evidence="1">Cytoplasm</location>
    </subcellularLocation>
</comment>
<dbReference type="SMART" id="SM00530">
    <property type="entry name" value="HTH_XRE"/>
    <property type="match status" value="1"/>
</dbReference>
<dbReference type="PANTHER" id="PTHR43783">
    <property type="entry name" value="UDP-N-ACETYLGLUCOSAMINE 1-CARBOXYVINYLTRANSFERASE"/>
    <property type="match status" value="1"/>
</dbReference>
<dbReference type="InterPro" id="IPR001986">
    <property type="entry name" value="Enolpyruvate_Tfrase_dom"/>
</dbReference>
<comment type="similarity">
    <text evidence="10">Belongs to the EPSP synthase family. MurA subfamily.</text>
</comment>
<keyword evidence="7" id="KW-0573">Peptidoglycan synthesis</keyword>
<accession>A0A2M7XI00</accession>
<evidence type="ECO:0000256" key="11">
    <source>
        <dbReference type="ARBA" id="ARBA00039108"/>
    </source>
</evidence>
<feature type="domain" description="HTH cro/C1-type" evidence="16">
    <location>
        <begin position="16"/>
        <end position="70"/>
    </location>
</feature>
<proteinExistence type="inferred from homology"/>
<evidence type="ECO:0000256" key="12">
    <source>
        <dbReference type="ARBA" id="ARBA00039754"/>
    </source>
</evidence>
<evidence type="ECO:0000256" key="5">
    <source>
        <dbReference type="ARBA" id="ARBA00022679"/>
    </source>
</evidence>
<dbReference type="GO" id="GO:0003677">
    <property type="term" value="F:DNA binding"/>
    <property type="evidence" value="ECO:0007669"/>
    <property type="project" value="InterPro"/>
</dbReference>
<evidence type="ECO:0000256" key="6">
    <source>
        <dbReference type="ARBA" id="ARBA00022960"/>
    </source>
</evidence>
<dbReference type="Pfam" id="PF01381">
    <property type="entry name" value="HTH_3"/>
    <property type="match status" value="1"/>
</dbReference>
<evidence type="ECO:0000256" key="14">
    <source>
        <dbReference type="ARBA" id="ARBA00042842"/>
    </source>
</evidence>
<comment type="pathway">
    <text evidence="2">Cell wall biogenesis; peptidoglycan biosynthesis.</text>
</comment>